<dbReference type="InterPro" id="IPR000847">
    <property type="entry name" value="LysR_HTH_N"/>
</dbReference>
<evidence type="ECO:0000256" key="1">
    <source>
        <dbReference type="ARBA" id="ARBA00009437"/>
    </source>
</evidence>
<dbReference type="GO" id="GO:0043565">
    <property type="term" value="F:sequence-specific DNA binding"/>
    <property type="evidence" value="ECO:0007669"/>
    <property type="project" value="TreeGrafter"/>
</dbReference>
<keyword evidence="7" id="KW-1185">Reference proteome</keyword>
<dbReference type="SUPFAM" id="SSF53850">
    <property type="entry name" value="Periplasmic binding protein-like II"/>
    <property type="match status" value="1"/>
</dbReference>
<dbReference type="RefSeq" id="WP_012167329.1">
    <property type="nucleotide sequence ID" value="NC_009928.1"/>
</dbReference>
<protein>
    <submittedName>
        <fullName evidence="6">Transcriptional regulator, LysR family</fullName>
    </submittedName>
</protein>
<evidence type="ECO:0000256" key="3">
    <source>
        <dbReference type="ARBA" id="ARBA00023125"/>
    </source>
</evidence>
<dbReference type="PANTHER" id="PTHR30537">
    <property type="entry name" value="HTH-TYPE TRANSCRIPTIONAL REGULATOR"/>
    <property type="match status" value="1"/>
</dbReference>
<dbReference type="FunFam" id="1.10.10.10:FF:000001">
    <property type="entry name" value="LysR family transcriptional regulator"/>
    <property type="match status" value="1"/>
</dbReference>
<keyword evidence="2" id="KW-0805">Transcription regulation</keyword>
<dbReference type="InterPro" id="IPR058163">
    <property type="entry name" value="LysR-type_TF_proteobact-type"/>
</dbReference>
<evidence type="ECO:0000256" key="4">
    <source>
        <dbReference type="ARBA" id="ARBA00023163"/>
    </source>
</evidence>
<name>A8ZMF1_ACAM1</name>
<dbReference type="InterPro" id="IPR036390">
    <property type="entry name" value="WH_DNA-bd_sf"/>
</dbReference>
<dbReference type="InterPro" id="IPR036388">
    <property type="entry name" value="WH-like_DNA-bd_sf"/>
</dbReference>
<accession>A8ZMF1</accession>
<dbReference type="HOGENOM" id="CLU_039613_16_0_3"/>
<dbReference type="GO" id="GO:0003700">
    <property type="term" value="F:DNA-binding transcription factor activity"/>
    <property type="evidence" value="ECO:0007669"/>
    <property type="project" value="InterPro"/>
</dbReference>
<keyword evidence="3" id="KW-0238">DNA-binding</keyword>
<dbReference type="PANTHER" id="PTHR30537:SF5">
    <property type="entry name" value="HTH-TYPE TRANSCRIPTIONAL ACTIVATOR TTDR-RELATED"/>
    <property type="match status" value="1"/>
</dbReference>
<evidence type="ECO:0000313" key="7">
    <source>
        <dbReference type="Proteomes" id="UP000000268"/>
    </source>
</evidence>
<sequence>MKSLSNIKTFVRVAEVESFARASNILGLSTSAVSKAVARLEADLGVKLFHRTTRSVSLTPDGKQFYEGCQQLLLEFDALTAEVQGSRATPRGQLTISAPAAFGRLCLVPLLQSFMQSYPEITLNISIDDHAIDLAAQGIDIVIRTGQLADSANLIASRLVTYRLVVCASPHYLAEHGEPQHPEQLQRHSCLNFRNPDTGRFFPWVLEIDGAVESYTVSGPLVFDNADAVVRSSISSLGLSQMPSFLAKEAVSRGQLVEVLNSYQPPETPVWICYLDRNFVSPRIRAFVEFMKSEKSHLSTMCSLAERIAVS</sequence>
<dbReference type="PRINTS" id="PR00039">
    <property type="entry name" value="HTHLYSR"/>
</dbReference>
<dbReference type="Gene3D" id="1.10.10.10">
    <property type="entry name" value="Winged helix-like DNA-binding domain superfamily/Winged helix DNA-binding domain"/>
    <property type="match status" value="1"/>
</dbReference>
<organism evidence="6 7">
    <name type="scientific">Acaryochloris marina (strain MBIC 11017)</name>
    <dbReference type="NCBI Taxonomy" id="329726"/>
    <lineage>
        <taxon>Bacteria</taxon>
        <taxon>Bacillati</taxon>
        <taxon>Cyanobacteriota</taxon>
        <taxon>Cyanophyceae</taxon>
        <taxon>Acaryochloridales</taxon>
        <taxon>Acaryochloridaceae</taxon>
        <taxon>Acaryochloris</taxon>
    </lineage>
</organism>
<gene>
    <name evidence="6" type="ordered locus">AM1_C0052</name>
</gene>
<geneLocation type="plasmid" evidence="6 7">
    <name>pREB3</name>
</geneLocation>
<dbReference type="Pfam" id="PF03466">
    <property type="entry name" value="LysR_substrate"/>
    <property type="match status" value="1"/>
</dbReference>
<dbReference type="CDD" id="cd08422">
    <property type="entry name" value="PBP2_CrgA_like"/>
    <property type="match status" value="1"/>
</dbReference>
<dbReference type="EMBL" id="CP000840">
    <property type="protein sequence ID" value="ABW32362.1"/>
    <property type="molecule type" value="Genomic_DNA"/>
</dbReference>
<feature type="domain" description="HTH lysR-type" evidence="5">
    <location>
        <begin position="1"/>
        <end position="59"/>
    </location>
</feature>
<dbReference type="OrthoDB" id="9786526at2"/>
<keyword evidence="4" id="KW-0804">Transcription</keyword>
<dbReference type="FunFam" id="3.40.190.290:FF:000001">
    <property type="entry name" value="Transcriptional regulator, LysR family"/>
    <property type="match status" value="1"/>
</dbReference>
<reference evidence="6 7" key="1">
    <citation type="journal article" date="2008" name="Proc. Natl. Acad. Sci. U.S.A.">
        <title>Niche adaptation and genome expansion in the chlorophyll d-producing cyanobacterium Acaryochloris marina.</title>
        <authorList>
            <person name="Swingley W.D."/>
            <person name="Chen M."/>
            <person name="Cheung P.C."/>
            <person name="Conrad A.L."/>
            <person name="Dejesa L.C."/>
            <person name="Hao J."/>
            <person name="Honchak B.M."/>
            <person name="Karbach L.E."/>
            <person name="Kurdoglu A."/>
            <person name="Lahiri S."/>
            <person name="Mastrian S.D."/>
            <person name="Miyashita H."/>
            <person name="Page L."/>
            <person name="Ramakrishna P."/>
            <person name="Satoh S."/>
            <person name="Sattley W.M."/>
            <person name="Shimada Y."/>
            <person name="Taylor H.L."/>
            <person name="Tomo T."/>
            <person name="Tsuchiya T."/>
            <person name="Wang Z.T."/>
            <person name="Raymond J."/>
            <person name="Mimuro M."/>
            <person name="Blankenship R.E."/>
            <person name="Touchman J.W."/>
        </authorList>
    </citation>
    <scope>NUCLEOTIDE SEQUENCE [LARGE SCALE GENOMIC DNA]</scope>
    <source>
        <strain evidence="7">MBIC 11017</strain>
        <plasmid evidence="7">Plasmid pREB3</plasmid>
    </source>
</reference>
<dbReference type="KEGG" id="amr:AM1_C0052"/>
<dbReference type="InterPro" id="IPR005119">
    <property type="entry name" value="LysR_subst-bd"/>
</dbReference>
<dbReference type="Pfam" id="PF00126">
    <property type="entry name" value="HTH_1"/>
    <property type="match status" value="1"/>
</dbReference>
<dbReference type="PROSITE" id="PS50931">
    <property type="entry name" value="HTH_LYSR"/>
    <property type="match status" value="1"/>
</dbReference>
<dbReference type="GO" id="GO:0006351">
    <property type="term" value="P:DNA-templated transcription"/>
    <property type="evidence" value="ECO:0007669"/>
    <property type="project" value="TreeGrafter"/>
</dbReference>
<comment type="similarity">
    <text evidence="1">Belongs to the LysR transcriptional regulatory family.</text>
</comment>
<dbReference type="Gene3D" id="3.40.190.290">
    <property type="match status" value="1"/>
</dbReference>
<evidence type="ECO:0000256" key="2">
    <source>
        <dbReference type="ARBA" id="ARBA00023015"/>
    </source>
</evidence>
<keyword evidence="6" id="KW-0614">Plasmid</keyword>
<evidence type="ECO:0000313" key="6">
    <source>
        <dbReference type="EMBL" id="ABW32362.1"/>
    </source>
</evidence>
<evidence type="ECO:0000259" key="5">
    <source>
        <dbReference type="PROSITE" id="PS50931"/>
    </source>
</evidence>
<proteinExistence type="inferred from homology"/>
<dbReference type="AlphaFoldDB" id="A8ZMF1"/>
<dbReference type="Proteomes" id="UP000000268">
    <property type="component" value="Plasmid pREB3"/>
</dbReference>
<dbReference type="SUPFAM" id="SSF46785">
    <property type="entry name" value="Winged helix' DNA-binding domain"/>
    <property type="match status" value="1"/>
</dbReference>